<protein>
    <recommendedName>
        <fullName evidence="4">Hemin-binding protein</fullName>
    </recommendedName>
</protein>
<keyword evidence="1" id="KW-0732">Signal</keyword>
<feature type="chain" id="PRO_5045593524" description="Hemin-binding protein" evidence="1">
    <location>
        <begin position="20"/>
        <end position="543"/>
    </location>
</feature>
<gene>
    <name evidence="2" type="ORF">TUM3794_31330</name>
</gene>
<proteinExistence type="predicted"/>
<dbReference type="Proteomes" id="UP000773469">
    <property type="component" value="Unassembled WGS sequence"/>
</dbReference>
<comment type="caution">
    <text evidence="2">The sequence shown here is derived from an EMBL/GenBank/DDBJ whole genome shotgun (WGS) entry which is preliminary data.</text>
</comment>
<evidence type="ECO:0000256" key="1">
    <source>
        <dbReference type="SAM" id="SignalP"/>
    </source>
</evidence>
<accession>A0ABQ4P980</accession>
<evidence type="ECO:0008006" key="4">
    <source>
        <dbReference type="Google" id="ProtNLM"/>
    </source>
</evidence>
<organism evidence="2 3">
    <name type="scientific">Shewanella colwelliana</name>
    <name type="common">Alteromonas colwelliana</name>
    <dbReference type="NCBI Taxonomy" id="23"/>
    <lineage>
        <taxon>Bacteria</taxon>
        <taxon>Pseudomonadati</taxon>
        <taxon>Pseudomonadota</taxon>
        <taxon>Gammaproteobacteria</taxon>
        <taxon>Alteromonadales</taxon>
        <taxon>Shewanellaceae</taxon>
        <taxon>Shewanella</taxon>
    </lineage>
</organism>
<feature type="signal peptide" evidence="1">
    <location>
        <begin position="1"/>
        <end position="19"/>
    </location>
</feature>
<reference evidence="2 3" key="1">
    <citation type="submission" date="2021-05" db="EMBL/GenBank/DDBJ databases">
        <title>Molecular characterization for Shewanella algae harboring chromosomal blaOXA-55-like strains isolated from clinical and environment sample.</title>
        <authorList>
            <person name="Ohama Y."/>
            <person name="Aoki K."/>
            <person name="Harada S."/>
            <person name="Moriya K."/>
            <person name="Ishii Y."/>
            <person name="Tateda K."/>
        </authorList>
    </citation>
    <scope>NUCLEOTIDE SEQUENCE [LARGE SCALE GENOMIC DNA]</scope>
    <source>
        <strain evidence="2 3">MBTL60-118</strain>
    </source>
</reference>
<name>A0ABQ4P980_SHECO</name>
<evidence type="ECO:0000313" key="2">
    <source>
        <dbReference type="EMBL" id="GIU44109.1"/>
    </source>
</evidence>
<dbReference type="EMBL" id="BPEU01000025">
    <property type="protein sequence ID" value="GIU44109.1"/>
    <property type="molecule type" value="Genomic_DNA"/>
</dbReference>
<evidence type="ECO:0000313" key="3">
    <source>
        <dbReference type="Proteomes" id="UP000773469"/>
    </source>
</evidence>
<keyword evidence="3" id="KW-1185">Reference proteome</keyword>
<sequence length="543" mass="60339">MLKAIPLTLALAFAHAAYADEIQFVTQAPSVAQQNVFERYGISDEILKLGLSSLSHGDQLVEHVQRRFDVGGDVTESDVFLVQSTDRNGNIDLRIKYDESKLDSKEDVIGNIEKITKIEYRLKNYLESFDKSSVIVNELSPEVVEISFNYSKYGLPQDIAYFRFMRVKLTVINGSATQMEITNAKPYDYEGYRVEQYSQKIEFTTLANGKTVIESKQIEATGNKGQRAVNYSSTIRPVAFYDDELGTIVIDQGLLSTVSDPRIREEKVDLDRLFPILGDLVRQQGIDVPLPYGFSVAYRNQDMNVGFDSFDIMGLNLDEFFDPSSSFGTVSAESYTLRADINILPFWNVYGVVGKVNVDAVVDAQYTGKMKDVFEDKLGVVGGKLACSAVAGAGVDLCSPGEVSVPLHLDYDVAGIGTTLSVGYKEFFASVTATYSATRLEGQDNWGDGILTIQPMLGYQFLDSRAQVFVGAEYQGLKATMSGNLGYIDALGRDFTYDVGVELEQWAYLVGFNKQIGRNYNITALYNKGETRSSFTINFGYRF</sequence>